<dbReference type="EMBL" id="JAPEUV010000086">
    <property type="protein sequence ID" value="KAJ4333881.1"/>
    <property type="molecule type" value="Genomic_DNA"/>
</dbReference>
<organism evidence="2 3">
    <name type="scientific">Didymella glomerata</name>
    <dbReference type="NCBI Taxonomy" id="749621"/>
    <lineage>
        <taxon>Eukaryota</taxon>
        <taxon>Fungi</taxon>
        <taxon>Dikarya</taxon>
        <taxon>Ascomycota</taxon>
        <taxon>Pezizomycotina</taxon>
        <taxon>Dothideomycetes</taxon>
        <taxon>Pleosporomycetidae</taxon>
        <taxon>Pleosporales</taxon>
        <taxon>Pleosporineae</taxon>
        <taxon>Didymellaceae</taxon>
        <taxon>Didymella</taxon>
    </lineage>
</organism>
<evidence type="ECO:0000313" key="2">
    <source>
        <dbReference type="EMBL" id="KAJ4333881.1"/>
    </source>
</evidence>
<dbReference type="AlphaFoldDB" id="A0A9W9BY03"/>
<name>A0A9W9BY03_9PLEO</name>
<protein>
    <submittedName>
        <fullName evidence="2">Uncharacterized protein</fullName>
    </submittedName>
</protein>
<proteinExistence type="predicted"/>
<keyword evidence="3" id="KW-1185">Reference proteome</keyword>
<feature type="region of interest" description="Disordered" evidence="1">
    <location>
        <begin position="1"/>
        <end position="154"/>
    </location>
</feature>
<gene>
    <name evidence="2" type="ORF">N0V87_007251</name>
</gene>
<comment type="caution">
    <text evidence="2">The sequence shown here is derived from an EMBL/GenBank/DDBJ whole genome shotgun (WGS) entry which is preliminary data.</text>
</comment>
<dbReference type="Proteomes" id="UP001140562">
    <property type="component" value="Unassembled WGS sequence"/>
</dbReference>
<evidence type="ECO:0000313" key="3">
    <source>
        <dbReference type="Proteomes" id="UP001140562"/>
    </source>
</evidence>
<feature type="compositionally biased region" description="Acidic residues" evidence="1">
    <location>
        <begin position="136"/>
        <end position="154"/>
    </location>
</feature>
<feature type="compositionally biased region" description="Acidic residues" evidence="1">
    <location>
        <begin position="114"/>
        <end position="124"/>
    </location>
</feature>
<reference evidence="2" key="1">
    <citation type="submission" date="2022-10" db="EMBL/GenBank/DDBJ databases">
        <title>Tapping the CABI collections for fungal endophytes: first genome assemblies for Collariella, Neodidymelliopsis, Ascochyta clinopodiicola, Didymella pomorum, Didymosphaeria variabile, Neocosmospora piperis and Neocucurbitaria cava.</title>
        <authorList>
            <person name="Hill R."/>
        </authorList>
    </citation>
    <scope>NUCLEOTIDE SEQUENCE</scope>
    <source>
        <strain evidence="2">IMI 360193</strain>
    </source>
</reference>
<accession>A0A9W9BY03</accession>
<feature type="compositionally biased region" description="Basic and acidic residues" evidence="1">
    <location>
        <begin position="67"/>
        <end position="76"/>
    </location>
</feature>
<evidence type="ECO:0000256" key="1">
    <source>
        <dbReference type="SAM" id="MobiDB-lite"/>
    </source>
</evidence>
<feature type="compositionally biased region" description="Basic and acidic residues" evidence="1">
    <location>
        <begin position="96"/>
        <end position="113"/>
    </location>
</feature>
<sequence length="229" mass="25575">MTPPERSVYGSDGEEADVPGSQPQGLPPSEGEHGESDVPSAPRYTLRAQDRVKYYLGDLGEPEEEGDHPAVLDKSSDSGSESAGSWATAPEELIEVLDHESNRPTHADPHLVEENAEIDPENGEDVGPINKYVPTDEADEHSDDGYDELPGDTDDLAARYQELVEPEEEHWFTQKCNQIRDKYGLYDMRDFGEDDLDAEGRLKQSGGLIRGMDWIEDLDGPRRKRLRVR</sequence>